<evidence type="ECO:0000259" key="1">
    <source>
        <dbReference type="PROSITE" id="PS50995"/>
    </source>
</evidence>
<accession>A0AAC9L8K0</accession>
<dbReference type="SMART" id="SM00347">
    <property type="entry name" value="HTH_MARR"/>
    <property type="match status" value="1"/>
</dbReference>
<dbReference type="SUPFAM" id="SSF46785">
    <property type="entry name" value="Winged helix' DNA-binding domain"/>
    <property type="match status" value="1"/>
</dbReference>
<keyword evidence="3" id="KW-1185">Reference proteome</keyword>
<feature type="domain" description="HTH marR-type" evidence="1">
    <location>
        <begin position="1"/>
        <end position="139"/>
    </location>
</feature>
<dbReference type="Pfam" id="PF01047">
    <property type="entry name" value="MarR"/>
    <property type="match status" value="1"/>
</dbReference>
<dbReference type="EMBL" id="CP016076">
    <property type="protein sequence ID" value="APU13153.1"/>
    <property type="molecule type" value="Genomic_DNA"/>
</dbReference>
<sequence>MSELGVFSESTGFLLHRLGIGADRVIEETLRPYDVRARELRVLALLGTESRSQAELVGLSGLDRTTMVAVVDRLEERQLVARRRNPSDRRRLAVSATEAGAGLLAAAARDLRAAEADFLEPLSPTQQQQLTTLLGALFAARAPRC</sequence>
<dbReference type="InterPro" id="IPR000835">
    <property type="entry name" value="HTH_MarR-typ"/>
</dbReference>
<dbReference type="PANTHER" id="PTHR33164">
    <property type="entry name" value="TRANSCRIPTIONAL REGULATOR, MARR FAMILY"/>
    <property type="match status" value="1"/>
</dbReference>
<dbReference type="GO" id="GO:0003700">
    <property type="term" value="F:DNA-binding transcription factor activity"/>
    <property type="evidence" value="ECO:0007669"/>
    <property type="project" value="InterPro"/>
</dbReference>
<proteinExistence type="predicted"/>
<dbReference type="GO" id="GO:0006950">
    <property type="term" value="P:response to stress"/>
    <property type="evidence" value="ECO:0007669"/>
    <property type="project" value="TreeGrafter"/>
</dbReference>
<dbReference type="PRINTS" id="PR00598">
    <property type="entry name" value="HTHMARR"/>
</dbReference>
<dbReference type="AlphaFoldDB" id="A0AAC9L8K0"/>
<dbReference type="Gene3D" id="1.10.10.10">
    <property type="entry name" value="Winged helix-like DNA-binding domain superfamily/Winged helix DNA-binding domain"/>
    <property type="match status" value="1"/>
</dbReference>
<dbReference type="KEGG" id="acad:UA74_05385"/>
<name>A0AAC9L8K0_9PSEU</name>
<organism evidence="2 3">
    <name type="scientific">Actinoalloteichus fjordicus</name>
    <dbReference type="NCBI Taxonomy" id="1612552"/>
    <lineage>
        <taxon>Bacteria</taxon>
        <taxon>Bacillati</taxon>
        <taxon>Actinomycetota</taxon>
        <taxon>Actinomycetes</taxon>
        <taxon>Pseudonocardiales</taxon>
        <taxon>Pseudonocardiaceae</taxon>
        <taxon>Actinoalloteichus</taxon>
    </lineage>
</organism>
<dbReference type="InterPro" id="IPR036388">
    <property type="entry name" value="WH-like_DNA-bd_sf"/>
</dbReference>
<evidence type="ECO:0000313" key="2">
    <source>
        <dbReference type="EMBL" id="APU13153.1"/>
    </source>
</evidence>
<dbReference type="Proteomes" id="UP000185511">
    <property type="component" value="Chromosome"/>
</dbReference>
<gene>
    <name evidence="2" type="ORF">UA74_05385</name>
</gene>
<dbReference type="RefSeq" id="WP_075739312.1">
    <property type="nucleotide sequence ID" value="NZ_CP016076.1"/>
</dbReference>
<evidence type="ECO:0000313" key="3">
    <source>
        <dbReference type="Proteomes" id="UP000185511"/>
    </source>
</evidence>
<dbReference type="InterPro" id="IPR039422">
    <property type="entry name" value="MarR/SlyA-like"/>
</dbReference>
<reference evidence="3" key="1">
    <citation type="submission" date="2016-06" db="EMBL/GenBank/DDBJ databases">
        <title>Complete genome sequence of Actinoalloteichus fjordicus DSM 46855 (=ADI127-17), type strain of the new species Actinoalloteichus fjordicus.</title>
        <authorList>
            <person name="Ruckert C."/>
            <person name="Nouioui I."/>
            <person name="Willmese J."/>
            <person name="van Wezel G."/>
            <person name="Klenk H.-P."/>
            <person name="Kalinowski J."/>
            <person name="Zotchev S.B."/>
        </authorList>
    </citation>
    <scope>NUCLEOTIDE SEQUENCE [LARGE SCALE GENOMIC DNA]</scope>
    <source>
        <strain evidence="3">ADI127-7</strain>
    </source>
</reference>
<dbReference type="PROSITE" id="PS50995">
    <property type="entry name" value="HTH_MARR_2"/>
    <property type="match status" value="1"/>
</dbReference>
<protein>
    <submittedName>
        <fullName evidence="2">Transcriptional regulator</fullName>
    </submittedName>
</protein>
<dbReference type="PANTHER" id="PTHR33164:SF43">
    <property type="entry name" value="HTH-TYPE TRANSCRIPTIONAL REPRESSOR YETL"/>
    <property type="match status" value="1"/>
</dbReference>
<dbReference type="InterPro" id="IPR036390">
    <property type="entry name" value="WH_DNA-bd_sf"/>
</dbReference>